<dbReference type="Proteomes" id="UP001469553">
    <property type="component" value="Unassembled WGS sequence"/>
</dbReference>
<reference evidence="1 2" key="1">
    <citation type="submission" date="2021-06" db="EMBL/GenBank/DDBJ databases">
        <authorList>
            <person name="Palmer J.M."/>
        </authorList>
    </citation>
    <scope>NUCLEOTIDE SEQUENCE [LARGE SCALE GENOMIC DNA]</scope>
    <source>
        <strain evidence="1 2">AS_MEX2019</strain>
        <tissue evidence="1">Muscle</tissue>
    </source>
</reference>
<dbReference type="EMBL" id="JAHRIP010060744">
    <property type="protein sequence ID" value="MEQ2304977.1"/>
    <property type="molecule type" value="Genomic_DNA"/>
</dbReference>
<keyword evidence="2" id="KW-1185">Reference proteome</keyword>
<sequence>MDVLIELVVYLFRGCGGADHLKIHGVELVFANSMKATAVLSASSLKKKSCWDYRWDFIDKLWSSSGGDENQPEWERTNAEADFRVEADCSSRGRHGGP</sequence>
<evidence type="ECO:0000313" key="1">
    <source>
        <dbReference type="EMBL" id="MEQ2304977.1"/>
    </source>
</evidence>
<protein>
    <submittedName>
        <fullName evidence="1">Uncharacterized protein</fullName>
    </submittedName>
</protein>
<gene>
    <name evidence="1" type="ORF">AMECASPLE_032790</name>
</gene>
<comment type="caution">
    <text evidence="1">The sequence shown here is derived from an EMBL/GenBank/DDBJ whole genome shotgun (WGS) entry which is preliminary data.</text>
</comment>
<organism evidence="1 2">
    <name type="scientific">Ameca splendens</name>
    <dbReference type="NCBI Taxonomy" id="208324"/>
    <lineage>
        <taxon>Eukaryota</taxon>
        <taxon>Metazoa</taxon>
        <taxon>Chordata</taxon>
        <taxon>Craniata</taxon>
        <taxon>Vertebrata</taxon>
        <taxon>Euteleostomi</taxon>
        <taxon>Actinopterygii</taxon>
        <taxon>Neopterygii</taxon>
        <taxon>Teleostei</taxon>
        <taxon>Neoteleostei</taxon>
        <taxon>Acanthomorphata</taxon>
        <taxon>Ovalentaria</taxon>
        <taxon>Atherinomorphae</taxon>
        <taxon>Cyprinodontiformes</taxon>
        <taxon>Goodeidae</taxon>
        <taxon>Ameca</taxon>
    </lineage>
</organism>
<name>A0ABV0ZFG8_9TELE</name>
<accession>A0ABV0ZFG8</accession>
<evidence type="ECO:0000313" key="2">
    <source>
        <dbReference type="Proteomes" id="UP001469553"/>
    </source>
</evidence>
<proteinExistence type="predicted"/>